<dbReference type="HOGENOM" id="CLU_3134853_0_0_7"/>
<protein>
    <submittedName>
        <fullName evidence="1">Uncharacterized protein</fullName>
    </submittedName>
</protein>
<proteinExistence type="predicted"/>
<sequence>MRFKGNSIPCVQVTANKAKSKFLFCPQHVRTLSAEYNFPIGLDHSAKCG</sequence>
<dbReference type="EMBL" id="CP001358">
    <property type="protein sequence ID" value="ACL49028.1"/>
    <property type="molecule type" value="Genomic_DNA"/>
</dbReference>
<name>B8IZV1_DESDA</name>
<organism evidence="1">
    <name type="scientific">Desulfovibrio desulfuricans (strain ATCC 27774 / DSM 6949 / MB)</name>
    <dbReference type="NCBI Taxonomy" id="525146"/>
    <lineage>
        <taxon>Bacteria</taxon>
        <taxon>Pseudomonadati</taxon>
        <taxon>Thermodesulfobacteriota</taxon>
        <taxon>Desulfovibrionia</taxon>
        <taxon>Desulfovibrionales</taxon>
        <taxon>Desulfovibrionaceae</taxon>
        <taxon>Desulfovibrio</taxon>
    </lineage>
</organism>
<reference evidence="1" key="1">
    <citation type="submission" date="2009-01" db="EMBL/GenBank/DDBJ databases">
        <title>Complete sequence of Desulfovibrio desulfuricans subsp. desulfuricans str. ATCC 27774.</title>
        <authorList>
            <consortium name="US DOE Joint Genome Institute"/>
            <person name="Lucas S."/>
            <person name="Copeland A."/>
            <person name="Lapidus A."/>
            <person name="Glavina del Rio T."/>
            <person name="Tice H."/>
            <person name="Bruce D."/>
            <person name="Goodwin L."/>
            <person name="Pitluck S."/>
            <person name="Sims D."/>
            <person name="Lu M."/>
            <person name="Kiss H."/>
            <person name="Meineke L."/>
            <person name="Brettin T."/>
            <person name="Detter J.C."/>
            <person name="Han C."/>
            <person name="Larimer F."/>
            <person name="Land M."/>
            <person name="Hauser L."/>
            <person name="Kyrpides N."/>
            <person name="Ovchinnikova G."/>
            <person name="Hazen T.C."/>
        </authorList>
    </citation>
    <scope>NUCLEOTIDE SEQUENCE [LARGE SCALE GENOMIC DNA]</scope>
    <source>
        <strain evidence="1">ATCC 27774</strain>
    </source>
</reference>
<gene>
    <name evidence="1" type="ordered locus">Ddes_1123</name>
</gene>
<dbReference type="KEGG" id="dds:Ddes_1123"/>
<accession>B8IZV1</accession>
<evidence type="ECO:0000313" key="1">
    <source>
        <dbReference type="EMBL" id="ACL49028.1"/>
    </source>
</evidence>
<dbReference type="AlphaFoldDB" id="B8IZV1"/>